<gene>
    <name evidence="1" type="ORF">ADN00_09820</name>
</gene>
<dbReference type="STRING" id="1134406.ADN00_09820"/>
<proteinExistence type="predicted"/>
<dbReference type="RefSeq" id="WP_082390037.1">
    <property type="nucleotide sequence ID" value="NZ_LGCL01000024.1"/>
</dbReference>
<accession>A0A0N8GN22</accession>
<dbReference type="Pfam" id="PF00805">
    <property type="entry name" value="Pentapeptide"/>
    <property type="match status" value="1"/>
</dbReference>
<dbReference type="PANTHER" id="PTHR14136">
    <property type="entry name" value="BTB_POZ DOMAIN-CONTAINING PROTEIN KCTD9"/>
    <property type="match status" value="1"/>
</dbReference>
<dbReference type="Proteomes" id="UP000050417">
    <property type="component" value="Unassembled WGS sequence"/>
</dbReference>
<comment type="caution">
    <text evidence="1">The sequence shown here is derived from an EMBL/GenBank/DDBJ whole genome shotgun (WGS) entry which is preliminary data.</text>
</comment>
<dbReference type="SUPFAM" id="SSF141571">
    <property type="entry name" value="Pentapeptide repeat-like"/>
    <property type="match status" value="1"/>
</dbReference>
<protein>
    <recommendedName>
        <fullName evidence="3">Pentapeptide repeat-containing protein</fullName>
    </recommendedName>
</protein>
<dbReference type="PANTHER" id="PTHR14136:SF17">
    <property type="entry name" value="BTB_POZ DOMAIN-CONTAINING PROTEIN KCTD9"/>
    <property type="match status" value="1"/>
</dbReference>
<keyword evidence="2" id="KW-1185">Reference proteome</keyword>
<dbReference type="Gene3D" id="2.160.20.80">
    <property type="entry name" value="E3 ubiquitin-protein ligase SopA"/>
    <property type="match status" value="1"/>
</dbReference>
<organism evidence="1 2">
    <name type="scientific">Ornatilinea apprima</name>
    <dbReference type="NCBI Taxonomy" id="1134406"/>
    <lineage>
        <taxon>Bacteria</taxon>
        <taxon>Bacillati</taxon>
        <taxon>Chloroflexota</taxon>
        <taxon>Anaerolineae</taxon>
        <taxon>Anaerolineales</taxon>
        <taxon>Anaerolineaceae</taxon>
        <taxon>Ornatilinea</taxon>
    </lineage>
</organism>
<name>A0A0N8GN22_9CHLR</name>
<dbReference type="InterPro" id="IPR001646">
    <property type="entry name" value="5peptide_repeat"/>
</dbReference>
<dbReference type="AlphaFoldDB" id="A0A0N8GN22"/>
<reference evidence="1 2" key="1">
    <citation type="submission" date="2015-07" db="EMBL/GenBank/DDBJ databases">
        <title>Genome sequence of Ornatilinea apprima DSM 23815.</title>
        <authorList>
            <person name="Hemp J."/>
            <person name="Ward L.M."/>
            <person name="Pace L.A."/>
            <person name="Fischer W.W."/>
        </authorList>
    </citation>
    <scope>NUCLEOTIDE SEQUENCE [LARGE SCALE GENOMIC DNA]</scope>
    <source>
        <strain evidence="1 2">P3M-1</strain>
    </source>
</reference>
<dbReference type="InterPro" id="IPR051082">
    <property type="entry name" value="Pentapeptide-BTB/POZ_domain"/>
</dbReference>
<dbReference type="Pfam" id="PF13599">
    <property type="entry name" value="Pentapeptide_4"/>
    <property type="match status" value="1"/>
</dbReference>
<dbReference type="EMBL" id="LGCL01000024">
    <property type="protein sequence ID" value="KPL76890.1"/>
    <property type="molecule type" value="Genomic_DNA"/>
</dbReference>
<evidence type="ECO:0000313" key="1">
    <source>
        <dbReference type="EMBL" id="KPL76890.1"/>
    </source>
</evidence>
<evidence type="ECO:0000313" key="2">
    <source>
        <dbReference type="Proteomes" id="UP000050417"/>
    </source>
</evidence>
<evidence type="ECO:0008006" key="3">
    <source>
        <dbReference type="Google" id="ProtNLM"/>
    </source>
</evidence>
<sequence length="222" mass="24256">MKIISRKNIQPPQLPKALPSGSIAALQDEDEVSMVLLSACDMANTSAAHLLFEKVALKRVSLAASQHAKPRFVDCLLEASDLSGIDWEQARFRRVAFLGCRLIGAQLVDAEFEDVTFKECTLENAVFLSANFKAVRFEHCQLREASFESADLPGVVFDDCDLTRADLRQARLSGADFRGSRLDGVQAGAQELRGAIVDSTQAIQIAGLIGLIVKEYGQEVDE</sequence>
<dbReference type="OrthoDB" id="67652at2"/>